<dbReference type="PANTHER" id="PTHR27002">
    <property type="entry name" value="RECEPTOR-LIKE SERINE/THREONINE-PROTEIN KINASE SD1-8"/>
    <property type="match status" value="1"/>
</dbReference>
<evidence type="ECO:0000256" key="15">
    <source>
        <dbReference type="SAM" id="Phobius"/>
    </source>
</evidence>
<dbReference type="Pfam" id="PF00069">
    <property type="entry name" value="Pkinase"/>
    <property type="match status" value="1"/>
</dbReference>
<dbReference type="InterPro" id="IPR000719">
    <property type="entry name" value="Prot_kinase_dom"/>
</dbReference>
<evidence type="ECO:0000256" key="7">
    <source>
        <dbReference type="ARBA" id="ARBA00022737"/>
    </source>
</evidence>
<keyword evidence="10" id="KW-0067">ATP-binding</keyword>
<dbReference type="Gene3D" id="1.10.510.10">
    <property type="entry name" value="Transferase(Phosphotransferase) domain 1"/>
    <property type="match status" value="1"/>
</dbReference>
<evidence type="ECO:0000256" key="8">
    <source>
        <dbReference type="ARBA" id="ARBA00022741"/>
    </source>
</evidence>
<evidence type="ECO:0000313" key="20">
    <source>
        <dbReference type="Proteomes" id="UP001341281"/>
    </source>
</evidence>
<organism evidence="19 20">
    <name type="scientific">Paspalum notatum var. saurae</name>
    <dbReference type="NCBI Taxonomy" id="547442"/>
    <lineage>
        <taxon>Eukaryota</taxon>
        <taxon>Viridiplantae</taxon>
        <taxon>Streptophyta</taxon>
        <taxon>Embryophyta</taxon>
        <taxon>Tracheophyta</taxon>
        <taxon>Spermatophyta</taxon>
        <taxon>Magnoliopsida</taxon>
        <taxon>Liliopsida</taxon>
        <taxon>Poales</taxon>
        <taxon>Poaceae</taxon>
        <taxon>PACMAD clade</taxon>
        <taxon>Panicoideae</taxon>
        <taxon>Andropogonodae</taxon>
        <taxon>Paspaleae</taxon>
        <taxon>Paspalinae</taxon>
        <taxon>Paspalum</taxon>
    </lineage>
</organism>
<evidence type="ECO:0000256" key="10">
    <source>
        <dbReference type="ARBA" id="ARBA00022840"/>
    </source>
</evidence>
<evidence type="ECO:0000256" key="2">
    <source>
        <dbReference type="ARBA" id="ARBA00022527"/>
    </source>
</evidence>
<dbReference type="CDD" id="cd14066">
    <property type="entry name" value="STKc_IRAK"/>
    <property type="match status" value="1"/>
</dbReference>
<accession>A0AAQ3WFS9</accession>
<keyword evidence="8" id="KW-0547">Nucleotide-binding</keyword>
<evidence type="ECO:0000256" key="12">
    <source>
        <dbReference type="ARBA" id="ARBA00023136"/>
    </source>
</evidence>
<feature type="signal peptide" evidence="16">
    <location>
        <begin position="1"/>
        <end position="19"/>
    </location>
</feature>
<sequence>MAPILLLLLLLLFSGRSHGFSLMNYYCPNGSSYAVNSTYQSNVVALLSSLSATASSSAVGFATGTVGAVSDQTWGLALCRGDVNGTSCASCLALAPGLAFANRSSGGCRGVKDVTIYYDRCLLRYSDKDFLASPGDPAAHLMYSPSLTDNVTDDSAGRFVVLAADLVGALSAWAAQNSTARYAAGVVTSTEGFTTTDYELVHVIYGLVQCAPDLAPDACQGCLGGLKDTMPDVFNGTAGAQINGVWCNLRYEVFIFYDSSPVVNLVAAATPPPPPPGAAAPNDAKRTRGAGNAATVVAIVLGVLLFILASTFIIYVWRNARVKQCDAEDDGPSSLLFDLVTLRRATANFAQENKLGHGGFGAVYKVPLLRAWGQSETSYASGQGLKELRNELLLVAKLRHNNLAKLLGVCLKGQEKLLVYEYLPNRSLDTFLFVPEKRLLLDWETRYRILYGTARGLLYLHEDSQIRIIHRDLKASNILLDAEMNPKISDFGLARLFIGDKTTTITSQVVGTLGYMAPEYAVLGHLSVKLDVYSFGVLMLEIITGRKNTDMFESAAAAAGESTILLSYVWDHWLKGTALETVDPSLGCQAPESEEVMLKCIHLALLCVQENPADRPTMLDVLVMLHGQLSGFPAPSKPAFAFSAFTYGDQTGSSGSGEQGSNNVSAGAAAFSLNGVSVSSEFQPR</sequence>
<keyword evidence="3" id="KW-0597">Phosphoprotein</keyword>
<dbReference type="GO" id="GO:0004674">
    <property type="term" value="F:protein serine/threonine kinase activity"/>
    <property type="evidence" value="ECO:0007669"/>
    <property type="project" value="UniProtKB-KW"/>
</dbReference>
<dbReference type="InterPro" id="IPR008271">
    <property type="entry name" value="Ser/Thr_kinase_AS"/>
</dbReference>
<dbReference type="GO" id="GO:0005524">
    <property type="term" value="F:ATP binding"/>
    <property type="evidence" value="ECO:0007669"/>
    <property type="project" value="UniProtKB-KW"/>
</dbReference>
<dbReference type="PROSITE" id="PS00108">
    <property type="entry name" value="PROTEIN_KINASE_ST"/>
    <property type="match status" value="1"/>
</dbReference>
<dbReference type="EMBL" id="CP144746">
    <property type="protein sequence ID" value="WVZ60055.1"/>
    <property type="molecule type" value="Genomic_DNA"/>
</dbReference>
<dbReference type="Gene3D" id="3.30.200.20">
    <property type="entry name" value="Phosphorylase Kinase, domain 1"/>
    <property type="match status" value="1"/>
</dbReference>
<evidence type="ECO:0000256" key="14">
    <source>
        <dbReference type="ARBA" id="ARBA00023180"/>
    </source>
</evidence>
<dbReference type="Gene3D" id="3.30.430.20">
    <property type="entry name" value="Gnk2 domain, C-X8-C-X2-C motif"/>
    <property type="match status" value="2"/>
</dbReference>
<dbReference type="GO" id="GO:0005886">
    <property type="term" value="C:plasma membrane"/>
    <property type="evidence" value="ECO:0007669"/>
    <property type="project" value="TreeGrafter"/>
</dbReference>
<feature type="domain" description="Gnk2-homologous" evidence="18">
    <location>
        <begin position="139"/>
        <end position="256"/>
    </location>
</feature>
<keyword evidence="9" id="KW-0418">Kinase</keyword>
<dbReference type="PANTHER" id="PTHR27002:SF711">
    <property type="entry name" value="OS10G0327000 PROTEIN"/>
    <property type="match status" value="1"/>
</dbReference>
<feature type="domain" description="Protein kinase" evidence="17">
    <location>
        <begin position="349"/>
        <end position="629"/>
    </location>
</feature>
<keyword evidence="12 15" id="KW-0472">Membrane</keyword>
<dbReference type="PROSITE" id="PS50011">
    <property type="entry name" value="PROTEIN_KINASE_DOM"/>
    <property type="match status" value="1"/>
</dbReference>
<dbReference type="PROSITE" id="PS51473">
    <property type="entry name" value="GNK2"/>
    <property type="match status" value="2"/>
</dbReference>
<feature type="transmembrane region" description="Helical" evidence="15">
    <location>
        <begin position="293"/>
        <end position="317"/>
    </location>
</feature>
<evidence type="ECO:0000256" key="9">
    <source>
        <dbReference type="ARBA" id="ARBA00022777"/>
    </source>
</evidence>
<dbReference type="InterPro" id="IPR038408">
    <property type="entry name" value="GNK2_sf"/>
</dbReference>
<feature type="chain" id="PRO_5043044865" evidence="16">
    <location>
        <begin position="20"/>
        <end position="685"/>
    </location>
</feature>
<reference evidence="19 20" key="1">
    <citation type="submission" date="2024-02" db="EMBL/GenBank/DDBJ databases">
        <title>High-quality chromosome-scale genome assembly of Pensacola bahiagrass (Paspalum notatum Flugge var. saurae).</title>
        <authorList>
            <person name="Vega J.M."/>
            <person name="Podio M."/>
            <person name="Orjuela J."/>
            <person name="Siena L.A."/>
            <person name="Pessino S.C."/>
            <person name="Combes M.C."/>
            <person name="Mariac C."/>
            <person name="Albertini E."/>
            <person name="Pupilli F."/>
            <person name="Ortiz J.P.A."/>
            <person name="Leblanc O."/>
        </authorList>
    </citation>
    <scope>NUCLEOTIDE SEQUENCE [LARGE SCALE GENOMIC DNA]</scope>
    <source>
        <strain evidence="19">R1</strain>
        <tissue evidence="19">Leaf</tissue>
    </source>
</reference>
<evidence type="ECO:0000256" key="16">
    <source>
        <dbReference type="SAM" id="SignalP"/>
    </source>
</evidence>
<keyword evidence="20" id="KW-1185">Reference proteome</keyword>
<keyword evidence="14" id="KW-0325">Glycoprotein</keyword>
<evidence type="ECO:0000256" key="13">
    <source>
        <dbReference type="ARBA" id="ARBA00023170"/>
    </source>
</evidence>
<dbReference type="InterPro" id="IPR002902">
    <property type="entry name" value="GNK2"/>
</dbReference>
<evidence type="ECO:0000256" key="11">
    <source>
        <dbReference type="ARBA" id="ARBA00022989"/>
    </source>
</evidence>
<evidence type="ECO:0000256" key="1">
    <source>
        <dbReference type="ARBA" id="ARBA00004167"/>
    </source>
</evidence>
<dbReference type="Proteomes" id="UP001341281">
    <property type="component" value="Chromosome 02"/>
</dbReference>
<dbReference type="FunFam" id="1.10.510.10:FF:000343">
    <property type="entry name" value="Cysteine-rich receptor-like protein kinase 28"/>
    <property type="match status" value="1"/>
</dbReference>
<comment type="subcellular location">
    <subcellularLocation>
        <location evidence="1">Membrane</location>
        <topology evidence="1">Single-pass membrane protein</topology>
    </subcellularLocation>
</comment>
<evidence type="ECO:0000259" key="17">
    <source>
        <dbReference type="PROSITE" id="PS50011"/>
    </source>
</evidence>
<keyword evidence="5 15" id="KW-0812">Transmembrane</keyword>
<evidence type="ECO:0000313" key="19">
    <source>
        <dbReference type="EMBL" id="WVZ60055.1"/>
    </source>
</evidence>
<keyword evidence="2" id="KW-0723">Serine/threonine-protein kinase</keyword>
<evidence type="ECO:0000256" key="3">
    <source>
        <dbReference type="ARBA" id="ARBA00022553"/>
    </source>
</evidence>
<dbReference type="SUPFAM" id="SSF56112">
    <property type="entry name" value="Protein kinase-like (PK-like)"/>
    <property type="match status" value="1"/>
</dbReference>
<feature type="domain" description="Gnk2-homologous" evidence="18">
    <location>
        <begin position="21"/>
        <end position="130"/>
    </location>
</feature>
<keyword evidence="7" id="KW-0677">Repeat</keyword>
<evidence type="ECO:0000256" key="5">
    <source>
        <dbReference type="ARBA" id="ARBA00022692"/>
    </source>
</evidence>
<dbReference type="InterPro" id="IPR011009">
    <property type="entry name" value="Kinase-like_dom_sf"/>
</dbReference>
<dbReference type="Pfam" id="PF01657">
    <property type="entry name" value="Stress-antifung"/>
    <property type="match status" value="2"/>
</dbReference>
<keyword evidence="6 16" id="KW-0732">Signal</keyword>
<keyword evidence="11 15" id="KW-1133">Transmembrane helix</keyword>
<evidence type="ECO:0000259" key="18">
    <source>
        <dbReference type="PROSITE" id="PS51473"/>
    </source>
</evidence>
<name>A0AAQ3WFS9_PASNO</name>
<keyword evidence="13" id="KW-0675">Receptor</keyword>
<protein>
    <submittedName>
        <fullName evidence="19">Uncharacterized protein</fullName>
    </submittedName>
</protein>
<dbReference type="SMART" id="SM00220">
    <property type="entry name" value="S_TKc"/>
    <property type="match status" value="1"/>
</dbReference>
<gene>
    <name evidence="19" type="ORF">U9M48_010123</name>
</gene>
<keyword evidence="4" id="KW-0808">Transferase</keyword>
<evidence type="ECO:0000256" key="6">
    <source>
        <dbReference type="ARBA" id="ARBA00022729"/>
    </source>
</evidence>
<proteinExistence type="predicted"/>
<evidence type="ECO:0000256" key="4">
    <source>
        <dbReference type="ARBA" id="ARBA00022679"/>
    </source>
</evidence>
<dbReference type="FunFam" id="3.30.430.20:FF:000010">
    <property type="entry name" value="Cysteine-rich receptor-like protein kinase 10"/>
    <property type="match status" value="1"/>
</dbReference>
<dbReference type="AlphaFoldDB" id="A0AAQ3WFS9"/>
<dbReference type="CDD" id="cd23509">
    <property type="entry name" value="Gnk2-like"/>
    <property type="match status" value="2"/>
</dbReference>